<reference evidence="1 2" key="1">
    <citation type="submission" date="2021-06" db="EMBL/GenBank/DDBJ databases">
        <title>Bacillus sp. RD4P76, an endophyte from a halophyte.</title>
        <authorList>
            <person name="Sun J.-Q."/>
        </authorList>
    </citation>
    <scope>NUCLEOTIDE SEQUENCE [LARGE SCALE GENOMIC DNA]</scope>
    <source>
        <strain evidence="1 2">JCM 17098</strain>
    </source>
</reference>
<evidence type="ECO:0000313" key="2">
    <source>
        <dbReference type="Proteomes" id="UP000790580"/>
    </source>
</evidence>
<accession>A0ABS6JZC0</accession>
<organism evidence="1 2">
    <name type="scientific">Evansella alkalicola</name>
    <dbReference type="NCBI Taxonomy" id="745819"/>
    <lineage>
        <taxon>Bacteria</taxon>
        <taxon>Bacillati</taxon>
        <taxon>Bacillota</taxon>
        <taxon>Bacilli</taxon>
        <taxon>Bacillales</taxon>
        <taxon>Bacillaceae</taxon>
        <taxon>Evansella</taxon>
    </lineage>
</organism>
<comment type="caution">
    <text evidence="1">The sequence shown here is derived from an EMBL/GenBank/DDBJ whole genome shotgun (WGS) entry which is preliminary data.</text>
</comment>
<dbReference type="RefSeq" id="WP_088073352.1">
    <property type="nucleotide sequence ID" value="NZ_JAHQCR010000077.1"/>
</dbReference>
<proteinExistence type="predicted"/>
<gene>
    <name evidence="1" type="ORF">KS407_18630</name>
</gene>
<evidence type="ECO:0000313" key="1">
    <source>
        <dbReference type="EMBL" id="MBU9723436.1"/>
    </source>
</evidence>
<sequence>MSTVLYTSNNGQNITVVEYTGSTAVSGLKGSLSQDGKQHTIPVGIGHINGTYTVTSVVEKVENWLFHFLL</sequence>
<name>A0ABS6JZC0_9BACI</name>
<keyword evidence="2" id="KW-1185">Reference proteome</keyword>
<protein>
    <submittedName>
        <fullName evidence="1">Uncharacterized protein</fullName>
    </submittedName>
</protein>
<dbReference type="Proteomes" id="UP000790580">
    <property type="component" value="Unassembled WGS sequence"/>
</dbReference>
<dbReference type="EMBL" id="JAHQCR010000077">
    <property type="protein sequence ID" value="MBU9723436.1"/>
    <property type="molecule type" value="Genomic_DNA"/>
</dbReference>